<dbReference type="STRING" id="300112.A0A4S2KUR3"/>
<dbReference type="FunFam" id="3.40.50.970:FF:000015">
    <property type="entry name" value="2-oxoisovalerate dehydrogenase subunit alpha"/>
    <property type="match status" value="1"/>
</dbReference>
<dbReference type="GO" id="GO:0106026">
    <property type="term" value="F:Gly-tRNA(Ala) deacylase activity"/>
    <property type="evidence" value="ECO:0007669"/>
    <property type="project" value="RHEA"/>
</dbReference>
<feature type="region of interest" description="Disordered" evidence="14">
    <location>
        <begin position="159"/>
        <end position="209"/>
    </location>
</feature>
<evidence type="ECO:0000256" key="13">
    <source>
        <dbReference type="SAM" id="Coils"/>
    </source>
</evidence>
<dbReference type="PROSITE" id="PS50913">
    <property type="entry name" value="GRIP"/>
    <property type="match status" value="1"/>
</dbReference>
<dbReference type="InterPro" id="IPR003732">
    <property type="entry name" value="Daa-tRNA_deacyls_DTD"/>
</dbReference>
<protein>
    <recommendedName>
        <fullName evidence="12">D-aminoacyl-tRNA deacylase</fullName>
        <ecNumber evidence="12">3.1.1.96</ecNumber>
    </recommendedName>
</protein>
<comment type="caution">
    <text evidence="16">The sequence shown here is derived from an EMBL/GenBank/DDBJ whole genome shotgun (WGS) entry which is preliminary data.</text>
</comment>
<dbReference type="GO" id="GO:0016624">
    <property type="term" value="F:oxidoreductase activity, acting on the aldehyde or oxo group of donors, disulfide as acceptor"/>
    <property type="evidence" value="ECO:0007669"/>
    <property type="project" value="InterPro"/>
</dbReference>
<dbReference type="Pfam" id="PF00676">
    <property type="entry name" value="E1_dh"/>
    <property type="match status" value="1"/>
</dbReference>
<name>A0A4S2KUR3_9HYME</name>
<dbReference type="SMART" id="SM00755">
    <property type="entry name" value="Grip"/>
    <property type="match status" value="1"/>
</dbReference>
<evidence type="ECO:0000256" key="3">
    <source>
        <dbReference type="ARBA" id="ARBA00008646"/>
    </source>
</evidence>
<dbReference type="InterPro" id="IPR050771">
    <property type="entry name" value="Alpha-ketoacid_DH_E1_comp"/>
</dbReference>
<dbReference type="NCBIfam" id="TIGR00256">
    <property type="entry name" value="D-aminoacyl-tRNA deacylase"/>
    <property type="match status" value="1"/>
</dbReference>
<dbReference type="GO" id="GO:0009083">
    <property type="term" value="P:branched-chain amino acid catabolic process"/>
    <property type="evidence" value="ECO:0007669"/>
    <property type="project" value="TreeGrafter"/>
</dbReference>
<keyword evidence="9" id="KW-0496">Mitochondrion</keyword>
<proteinExistence type="inferred from homology"/>
<keyword evidence="12" id="KW-0963">Cytoplasm</keyword>
<reference evidence="16 17" key="1">
    <citation type="journal article" date="2019" name="Philos. Trans. R. Soc. Lond., B, Biol. Sci.">
        <title>Ant behaviour and brain gene expression of defending hosts depend on the ecological success of the intruding social parasite.</title>
        <authorList>
            <person name="Kaur R."/>
            <person name="Stoldt M."/>
            <person name="Jongepier E."/>
            <person name="Feldmeyer B."/>
            <person name="Menzel F."/>
            <person name="Bornberg-Bauer E."/>
            <person name="Foitzik S."/>
        </authorList>
    </citation>
    <scope>NUCLEOTIDE SEQUENCE [LARGE SCALE GENOMIC DNA]</scope>
    <source>
        <tissue evidence="16">Whole body</tissue>
    </source>
</reference>
<keyword evidence="7" id="KW-0630">Potassium</keyword>
<dbReference type="Gene3D" id="3.50.80.10">
    <property type="entry name" value="D-tyrosyl-tRNA(Tyr) deacylase"/>
    <property type="match status" value="1"/>
</dbReference>
<feature type="domain" description="GRIP" evidence="15">
    <location>
        <begin position="744"/>
        <end position="794"/>
    </location>
</feature>
<dbReference type="InterPro" id="IPR000237">
    <property type="entry name" value="GRIP_dom"/>
</dbReference>
<evidence type="ECO:0000256" key="7">
    <source>
        <dbReference type="ARBA" id="ARBA00022958"/>
    </source>
</evidence>
<keyword evidence="17" id="KW-1185">Reference proteome</keyword>
<keyword evidence="12" id="KW-0694">RNA-binding</keyword>
<dbReference type="InterPro" id="IPR023509">
    <property type="entry name" value="DTD-like_sf"/>
</dbReference>
<keyword evidence="13" id="KW-0175">Coiled coil</keyword>
<keyword evidence="12" id="KW-0378">Hydrolase</keyword>
<evidence type="ECO:0000256" key="1">
    <source>
        <dbReference type="ARBA" id="ARBA00001964"/>
    </source>
</evidence>
<comment type="cofactor">
    <cofactor evidence="1">
        <name>thiamine diphosphate</name>
        <dbReference type="ChEBI" id="CHEBI:58937"/>
    </cofactor>
</comment>
<dbReference type="InterPro" id="IPR001017">
    <property type="entry name" value="DH_E1"/>
</dbReference>
<dbReference type="CDD" id="cd02000">
    <property type="entry name" value="TPP_E1_PDC_ADC_BCADC"/>
    <property type="match status" value="1"/>
</dbReference>
<organism evidence="16 17">
    <name type="scientific">Temnothorax longispinosus</name>
    <dbReference type="NCBI Taxonomy" id="300112"/>
    <lineage>
        <taxon>Eukaryota</taxon>
        <taxon>Metazoa</taxon>
        <taxon>Ecdysozoa</taxon>
        <taxon>Arthropoda</taxon>
        <taxon>Hexapoda</taxon>
        <taxon>Insecta</taxon>
        <taxon>Pterygota</taxon>
        <taxon>Neoptera</taxon>
        <taxon>Endopterygota</taxon>
        <taxon>Hymenoptera</taxon>
        <taxon>Apocrita</taxon>
        <taxon>Aculeata</taxon>
        <taxon>Formicoidea</taxon>
        <taxon>Formicidae</taxon>
        <taxon>Myrmicinae</taxon>
        <taxon>Temnothorax</taxon>
    </lineage>
</organism>
<evidence type="ECO:0000259" key="15">
    <source>
        <dbReference type="PROSITE" id="PS50913"/>
    </source>
</evidence>
<evidence type="ECO:0000256" key="12">
    <source>
        <dbReference type="RuleBase" id="RU003470"/>
    </source>
</evidence>
<dbReference type="GO" id="GO:0005759">
    <property type="term" value="C:mitochondrial matrix"/>
    <property type="evidence" value="ECO:0007669"/>
    <property type="project" value="UniProtKB-SubCell"/>
</dbReference>
<dbReference type="GO" id="GO:0000049">
    <property type="term" value="F:tRNA binding"/>
    <property type="evidence" value="ECO:0007669"/>
    <property type="project" value="UniProtKB-KW"/>
</dbReference>
<dbReference type="Pfam" id="PF02580">
    <property type="entry name" value="Tyr_Deacylase"/>
    <property type="match status" value="1"/>
</dbReference>
<dbReference type="GO" id="GO:0051499">
    <property type="term" value="F:D-aminoacyl-tRNA deacylase activity"/>
    <property type="evidence" value="ECO:0007669"/>
    <property type="project" value="UniProtKB-EC"/>
</dbReference>
<dbReference type="GO" id="GO:0046872">
    <property type="term" value="F:metal ion binding"/>
    <property type="evidence" value="ECO:0007669"/>
    <property type="project" value="UniProtKB-KW"/>
</dbReference>
<evidence type="ECO:0000256" key="4">
    <source>
        <dbReference type="ARBA" id="ARBA00009673"/>
    </source>
</evidence>
<feature type="compositionally biased region" description="Basic and acidic residues" evidence="14">
    <location>
        <begin position="165"/>
        <end position="182"/>
    </location>
</feature>
<keyword evidence="5" id="KW-0479">Metal-binding</keyword>
<evidence type="ECO:0000256" key="2">
    <source>
        <dbReference type="ARBA" id="ARBA00004305"/>
    </source>
</evidence>
<dbReference type="FunFam" id="3.50.80.10:FF:000001">
    <property type="entry name" value="D-aminoacyl-tRNA deacylase"/>
    <property type="match status" value="1"/>
</dbReference>
<dbReference type="SUPFAM" id="SSF69500">
    <property type="entry name" value="DTD-like"/>
    <property type="match status" value="1"/>
</dbReference>
<dbReference type="Pfam" id="PF01465">
    <property type="entry name" value="GRIP"/>
    <property type="match status" value="1"/>
</dbReference>
<dbReference type="Gene3D" id="3.40.50.970">
    <property type="match status" value="1"/>
</dbReference>
<keyword evidence="12" id="KW-0820">tRNA-binding</keyword>
<evidence type="ECO:0000313" key="17">
    <source>
        <dbReference type="Proteomes" id="UP000310200"/>
    </source>
</evidence>
<comment type="catalytic activity">
    <reaction evidence="10">
        <text>glycyl-tRNA(Ala) + H2O = tRNA(Ala) + glycine + H(+)</text>
        <dbReference type="Rhea" id="RHEA:53744"/>
        <dbReference type="Rhea" id="RHEA-COMP:9657"/>
        <dbReference type="Rhea" id="RHEA-COMP:13640"/>
        <dbReference type="ChEBI" id="CHEBI:15377"/>
        <dbReference type="ChEBI" id="CHEBI:15378"/>
        <dbReference type="ChEBI" id="CHEBI:57305"/>
        <dbReference type="ChEBI" id="CHEBI:78442"/>
        <dbReference type="ChEBI" id="CHEBI:78522"/>
        <dbReference type="EC" id="3.1.1.96"/>
    </reaction>
</comment>
<comment type="similarity">
    <text evidence="3">Belongs to the BCKDHA family.</text>
</comment>
<dbReference type="AlphaFoldDB" id="A0A4S2KUR3"/>
<evidence type="ECO:0000256" key="6">
    <source>
        <dbReference type="ARBA" id="ARBA00022946"/>
    </source>
</evidence>
<dbReference type="EC" id="3.1.1.96" evidence="12"/>
<accession>A0A4S2KUR3</accession>
<dbReference type="InterPro" id="IPR029061">
    <property type="entry name" value="THDP-binding"/>
</dbReference>
<dbReference type="PANTHER" id="PTHR43380">
    <property type="entry name" value="2-OXOISOVALERATE DEHYDROGENASE SUBUNIT ALPHA, MITOCHONDRIAL"/>
    <property type="match status" value="1"/>
</dbReference>
<dbReference type="Proteomes" id="UP000310200">
    <property type="component" value="Unassembled WGS sequence"/>
</dbReference>
<dbReference type="SUPFAM" id="SSF52518">
    <property type="entry name" value="Thiamin diphosphate-binding fold (THDP-binding)"/>
    <property type="match status" value="1"/>
</dbReference>
<comment type="subcellular location">
    <subcellularLocation>
        <location evidence="12">Cytoplasm</location>
    </subcellularLocation>
    <subcellularLocation>
        <location evidence="2">Mitochondrion matrix</location>
    </subcellularLocation>
</comment>
<evidence type="ECO:0000256" key="14">
    <source>
        <dbReference type="SAM" id="MobiDB-lite"/>
    </source>
</evidence>
<feature type="coiled-coil region" evidence="13">
    <location>
        <begin position="547"/>
        <end position="596"/>
    </location>
</feature>
<evidence type="ECO:0000256" key="11">
    <source>
        <dbReference type="ARBA" id="ARBA00048018"/>
    </source>
</evidence>
<comment type="similarity">
    <text evidence="4 12">Belongs to the DTD family.</text>
</comment>
<gene>
    <name evidence="16" type="ORF">DBV15_08377</name>
</gene>
<sequence>MSVDGEVISSIGNGLCVLIGIKRDDGAADIKYIVRKILNTKIFDDAKGKKWGASVADKKYEILCISQFTLYHVLKGNKLDFHRAMPAQESEPFYINFLTELRKEYVPELVKDGKFGAMMEVCIQNSGPVTLEIESPTKSTCNDNTGNVENKKMLTNKEIAGTEIKNTEDTSRVDKSKIDESSIPKNDISTNQRQTRESQTDHEDTETTEQLKNQLGVLMNQLATLSAEKSKMEANFQMDKKQLRSERDECEKVIKDLKDRLKKAQNVNHSEIENVKCKLIMERHDREKEHADFVKKMRELQKLLYDEQRSKEQLEGQLKTHLANKTQCKILEAELEITKTKLKQAEEAAKETPPHLLSLQAEMAVMKKQHLNAIREEQKRAAAAEQQARGSVIMHEARVAGLEARLAELSEIVGGYDRLRQQDQLAIQKLKDQLAALQDTEHSEVVTSSNHPEEIISKIKSLYTRLLDLDNKKRDSTYVKSLLNILDLRDEHPDYKEKYDALLQEFEDYKHQATCKYNMSSNVLRSTQQQRHSLSLMHDKDHDKTQLNLLKVHNSNLEERIRMINNEMISKERVLQEQLEHQQKLFQEERSKLEHTLHQKDNEYRNRISILEQQLLRQRERSMALVEEKDKEILTLKASFRALLPNKETSGTTENKAHLKRYENTIEPVTDLVTGLLTNDSPPILHYTQELARKEVQVSSSRKKILELEATMREQQREMLHMKEQQQEEIKKLKAHITRLEACKSREGANLEYLKNVFINYLTTNDASSKRHMLNAISTVLRFTSDELSKTKQYSTGSSEPQFLGINTNFTDSVQFVNGDSYEPIPIYRVLEFSQKAKLPEDKKLNDAYLVKMYRDMVTLSVMDKIMYESHRQGRISFYMTNTGEEAVQIGSAAALTLEDKIYAQYREAGVLLHRGYPLVKFMNQCYGNCEDDGKGRQMPVHYGSKELNFTTISSPLTTQLPQAVGAAYAFKLDKKNGCVVCYFGEGAASEGDAHAAFNFAATLSRNNGYAISTPAREQFKGDGIAAKGPAYGINTIRVDGNDVIAMYNVTKSAKKFCVTQQKPVLIEAMTYRLGHHSTSDDSTAYRSIDEIAQWNAHPPLAKFRLYLESLGLWCEKREQELINSTKKEILRAIEDAEQKSKPHWENLFTDVYKEIPDHIRKQMSLMEKHLEEFKEHYPLSSFTHTK</sequence>
<dbReference type="EMBL" id="QBLH01000922">
    <property type="protein sequence ID" value="TGZ53755.1"/>
    <property type="molecule type" value="Genomic_DNA"/>
</dbReference>
<comment type="catalytic activity">
    <reaction evidence="11">
        <text>a D-aminoacyl-tRNA + H2O = a tRNA + a D-alpha-amino acid + H(+)</text>
        <dbReference type="Rhea" id="RHEA:13953"/>
        <dbReference type="Rhea" id="RHEA-COMP:10123"/>
        <dbReference type="Rhea" id="RHEA-COMP:10124"/>
        <dbReference type="ChEBI" id="CHEBI:15377"/>
        <dbReference type="ChEBI" id="CHEBI:15378"/>
        <dbReference type="ChEBI" id="CHEBI:59871"/>
        <dbReference type="ChEBI" id="CHEBI:78442"/>
        <dbReference type="ChEBI" id="CHEBI:79333"/>
        <dbReference type="EC" id="3.1.1.96"/>
    </reaction>
</comment>
<feature type="coiled-coil region" evidence="13">
    <location>
        <begin position="698"/>
        <end position="743"/>
    </location>
</feature>
<evidence type="ECO:0000313" key="16">
    <source>
        <dbReference type="EMBL" id="TGZ53755.1"/>
    </source>
</evidence>
<keyword evidence="6" id="KW-0809">Transit peptide</keyword>
<keyword evidence="8" id="KW-0560">Oxidoreductase</keyword>
<feature type="compositionally biased region" description="Polar residues" evidence="14">
    <location>
        <begin position="183"/>
        <end position="193"/>
    </location>
</feature>
<evidence type="ECO:0000256" key="8">
    <source>
        <dbReference type="ARBA" id="ARBA00023002"/>
    </source>
</evidence>
<evidence type="ECO:0000256" key="5">
    <source>
        <dbReference type="ARBA" id="ARBA00022723"/>
    </source>
</evidence>
<dbReference type="Gene3D" id="1.10.220.60">
    <property type="entry name" value="GRIP domain"/>
    <property type="match status" value="1"/>
</dbReference>
<evidence type="ECO:0000256" key="9">
    <source>
        <dbReference type="ARBA" id="ARBA00023128"/>
    </source>
</evidence>
<dbReference type="PANTHER" id="PTHR43380:SF1">
    <property type="entry name" value="2-OXOISOVALERATE DEHYDROGENASE SUBUNIT ALPHA, MITOCHONDRIAL"/>
    <property type="match status" value="1"/>
</dbReference>
<evidence type="ECO:0000256" key="10">
    <source>
        <dbReference type="ARBA" id="ARBA00047676"/>
    </source>
</evidence>